<evidence type="ECO:0000313" key="2">
    <source>
        <dbReference type="Proteomes" id="UP000319908"/>
    </source>
</evidence>
<dbReference type="AlphaFoldDB" id="A0A5C6C448"/>
<protein>
    <submittedName>
        <fullName evidence="1">Uncharacterized protein</fullName>
    </submittedName>
</protein>
<name>A0A5C6C448_9BACT</name>
<evidence type="ECO:0000313" key="1">
    <source>
        <dbReference type="EMBL" id="TWU18381.1"/>
    </source>
</evidence>
<accession>A0A5C6C448</accession>
<dbReference type="OrthoDB" id="282522at2"/>
<gene>
    <name evidence="1" type="ORF">Poly21_05430</name>
</gene>
<proteinExistence type="predicted"/>
<reference evidence="1 2" key="1">
    <citation type="journal article" date="2020" name="Antonie Van Leeuwenhoek">
        <title>Rhodopirellula heiligendammensis sp. nov., Rhodopirellula pilleata sp. nov., and Rhodopirellula solitaria sp. nov. isolated from natural or artificial marine surfaces in Northern Germany and California, USA, and emended description of the genus Rhodopirellula.</title>
        <authorList>
            <person name="Kallscheuer N."/>
            <person name="Wiegand S."/>
            <person name="Jogler M."/>
            <person name="Boedeker C."/>
            <person name="Peeters S.H."/>
            <person name="Rast P."/>
            <person name="Heuer A."/>
            <person name="Jetten M.S.M."/>
            <person name="Rohde M."/>
            <person name="Jogler C."/>
        </authorList>
    </citation>
    <scope>NUCLEOTIDE SEQUENCE [LARGE SCALE GENOMIC DNA]</scope>
    <source>
        <strain evidence="1 2">Poly21</strain>
    </source>
</reference>
<comment type="caution">
    <text evidence="1">The sequence shown here is derived from an EMBL/GenBank/DDBJ whole genome shotgun (WGS) entry which is preliminary data.</text>
</comment>
<dbReference type="RefSeq" id="WP_146405449.1">
    <property type="nucleotide sequence ID" value="NZ_SJPU01000001.1"/>
</dbReference>
<sequence>MATLTVHWQHQPFSHDAGVRSRSDIAGTDADSVHTGILTDEHQEIGDGLPLLVEDATRRVYRPVDLPPGTQVVATATTEPSQPLLDRAKQAGFDVVAAAR</sequence>
<dbReference type="EMBL" id="SJPU01000001">
    <property type="protein sequence ID" value="TWU18381.1"/>
    <property type="molecule type" value="Genomic_DNA"/>
</dbReference>
<dbReference type="Proteomes" id="UP000319908">
    <property type="component" value="Unassembled WGS sequence"/>
</dbReference>
<keyword evidence="2" id="KW-1185">Reference proteome</keyword>
<organism evidence="1 2">
    <name type="scientific">Allorhodopirellula heiligendammensis</name>
    <dbReference type="NCBI Taxonomy" id="2714739"/>
    <lineage>
        <taxon>Bacteria</taxon>
        <taxon>Pseudomonadati</taxon>
        <taxon>Planctomycetota</taxon>
        <taxon>Planctomycetia</taxon>
        <taxon>Pirellulales</taxon>
        <taxon>Pirellulaceae</taxon>
        <taxon>Allorhodopirellula</taxon>
    </lineage>
</organism>